<name>A0A383A1Y9_9ZZZZ</name>
<proteinExistence type="predicted"/>
<evidence type="ECO:0000313" key="1">
    <source>
        <dbReference type="EMBL" id="SVE01589.1"/>
    </source>
</evidence>
<reference evidence="1" key="1">
    <citation type="submission" date="2018-05" db="EMBL/GenBank/DDBJ databases">
        <authorList>
            <person name="Lanie J.A."/>
            <person name="Ng W.-L."/>
            <person name="Kazmierczak K.M."/>
            <person name="Andrzejewski T.M."/>
            <person name="Davidsen T.M."/>
            <person name="Wayne K.J."/>
            <person name="Tettelin H."/>
            <person name="Glass J.I."/>
            <person name="Rusch D."/>
            <person name="Podicherti R."/>
            <person name="Tsui H.-C.T."/>
            <person name="Winkler M.E."/>
        </authorList>
    </citation>
    <scope>NUCLEOTIDE SEQUENCE</scope>
</reference>
<dbReference type="AlphaFoldDB" id="A0A383A1Y9"/>
<dbReference type="EMBL" id="UINC01188390">
    <property type="protein sequence ID" value="SVE01589.1"/>
    <property type="molecule type" value="Genomic_DNA"/>
</dbReference>
<gene>
    <name evidence="1" type="ORF">METZ01_LOCUS454443</name>
</gene>
<protein>
    <submittedName>
        <fullName evidence="1">Uncharacterized protein</fullName>
    </submittedName>
</protein>
<organism evidence="1">
    <name type="scientific">marine metagenome</name>
    <dbReference type="NCBI Taxonomy" id="408172"/>
    <lineage>
        <taxon>unclassified sequences</taxon>
        <taxon>metagenomes</taxon>
        <taxon>ecological metagenomes</taxon>
    </lineage>
</organism>
<accession>A0A383A1Y9</accession>
<sequence>MELLIERGNSLLTEQCWLMAHNARLAHQ</sequence>